<evidence type="ECO:0000256" key="1">
    <source>
        <dbReference type="ARBA" id="ARBA00022649"/>
    </source>
</evidence>
<evidence type="ECO:0000256" key="2">
    <source>
        <dbReference type="PIRNR" id="PIRNR029218"/>
    </source>
</evidence>
<organism evidence="3 4">
    <name type="scientific">Nitrosomonas mobilis</name>
    <dbReference type="NCBI Taxonomy" id="51642"/>
    <lineage>
        <taxon>Bacteria</taxon>
        <taxon>Pseudomonadati</taxon>
        <taxon>Pseudomonadota</taxon>
        <taxon>Betaproteobacteria</taxon>
        <taxon>Nitrosomonadales</taxon>
        <taxon>Nitrosomonadaceae</taxon>
        <taxon>Nitrosomonas</taxon>
    </lineage>
</organism>
<dbReference type="STRING" id="51642.NSMM_330015"/>
<dbReference type="AlphaFoldDB" id="A0A1G5SCS6"/>
<evidence type="ECO:0000313" key="3">
    <source>
        <dbReference type="EMBL" id="SCZ84995.1"/>
    </source>
</evidence>
<dbReference type="InterPro" id="IPR007712">
    <property type="entry name" value="RelE/ParE_toxin"/>
</dbReference>
<sequence>MARYQIQTEADLDIDKIYEDGIETWGLAQARSYVLGLHERFEFLADNPNIGVNSDELTPNLQRFRYGRHVVFFINTDTGIIIVRVLGEEMDFKRHIDEK</sequence>
<dbReference type="InterPro" id="IPR035093">
    <property type="entry name" value="RelE/ParE_toxin_dom_sf"/>
</dbReference>
<accession>A0A1G5SCS6</accession>
<evidence type="ECO:0000313" key="4">
    <source>
        <dbReference type="Proteomes" id="UP000198729"/>
    </source>
</evidence>
<dbReference type="PIRSF" id="PIRSF029218">
    <property type="entry name" value="ParE"/>
    <property type="match status" value="1"/>
</dbReference>
<gene>
    <name evidence="3" type="ORF">NSMM_330015</name>
</gene>
<comment type="similarity">
    <text evidence="2">Belongs to the RelE toxin family.</text>
</comment>
<keyword evidence="1" id="KW-1277">Toxin-antitoxin system</keyword>
<name>A0A1G5SCS6_9PROT</name>
<dbReference type="Gene3D" id="3.30.2310.20">
    <property type="entry name" value="RelE-like"/>
    <property type="match status" value="1"/>
</dbReference>
<proteinExistence type="inferred from homology"/>
<dbReference type="OrthoDB" id="516834at2"/>
<protein>
    <recommendedName>
        <fullName evidence="2">Toxin</fullName>
    </recommendedName>
</protein>
<dbReference type="Proteomes" id="UP000198729">
    <property type="component" value="Unassembled WGS sequence"/>
</dbReference>
<dbReference type="Pfam" id="PF05016">
    <property type="entry name" value="ParE_toxin"/>
    <property type="match status" value="1"/>
</dbReference>
<keyword evidence="4" id="KW-1185">Reference proteome</keyword>
<dbReference type="RefSeq" id="WP_090284912.1">
    <property type="nucleotide sequence ID" value="NZ_FMWO01000040.1"/>
</dbReference>
<reference evidence="3 4" key="1">
    <citation type="submission" date="2016-10" db="EMBL/GenBank/DDBJ databases">
        <authorList>
            <person name="de Groot N.N."/>
        </authorList>
    </citation>
    <scope>NUCLEOTIDE SEQUENCE [LARGE SCALE GENOMIC DNA]</scope>
    <source>
        <strain evidence="3">1</strain>
    </source>
</reference>
<dbReference type="EMBL" id="FMWO01000040">
    <property type="protein sequence ID" value="SCZ84995.1"/>
    <property type="molecule type" value="Genomic_DNA"/>
</dbReference>
<dbReference type="InterPro" id="IPR028344">
    <property type="entry name" value="ParE1/4"/>
</dbReference>